<keyword evidence="3" id="KW-1185">Reference proteome</keyword>
<evidence type="ECO:0000256" key="1">
    <source>
        <dbReference type="SAM" id="MobiDB-lite"/>
    </source>
</evidence>
<sequence length="343" mass="35104">MTEGPASPTEDAGAEEDLDVAEGRDGPERRDETVGRAVRCAESADEPADVLCPEDVACPEGADCPEAADGPVDPAWAEAATEDSSRAGVAESAGFWREERCSAGAKESDCVGEAGRAAEVGDSCRVGGSACPGDGEVSCVGAAGRVSEARRIEGSEGVRAPPEGERGFWVLDDQDGWGVAVLRLPKGRENRRSGDLDTCGAGDGDAGGIDGREAARVADPDDRGSAARGAPFVAVSFVAVSFEEVPFVEAPAWWALAGGAWRARPPTGGRCGGEGERCTEDSRAARAGGRSVAGAIREAALRALNDEVLCVGRGLAEAADHGRGKRCTRIGSGDCRVGSGGFW</sequence>
<feature type="compositionally biased region" description="Basic and acidic residues" evidence="1">
    <location>
        <begin position="21"/>
        <end position="34"/>
    </location>
</feature>
<evidence type="ECO:0000313" key="2">
    <source>
        <dbReference type="EMBL" id="GAA3602087.1"/>
    </source>
</evidence>
<comment type="caution">
    <text evidence="2">The sequence shown here is derived from an EMBL/GenBank/DDBJ whole genome shotgun (WGS) entry which is preliminary data.</text>
</comment>
<proteinExistence type="predicted"/>
<dbReference type="Proteomes" id="UP001501074">
    <property type="component" value="Unassembled WGS sequence"/>
</dbReference>
<name>A0ABP6Z8P0_9ACTN</name>
<feature type="region of interest" description="Disordered" evidence="1">
    <location>
        <begin position="192"/>
        <end position="212"/>
    </location>
</feature>
<accession>A0ABP6Z8P0</accession>
<feature type="region of interest" description="Disordered" evidence="1">
    <location>
        <begin position="1"/>
        <end position="37"/>
    </location>
</feature>
<dbReference type="EMBL" id="BAAAZO010000002">
    <property type="protein sequence ID" value="GAA3602087.1"/>
    <property type="molecule type" value="Genomic_DNA"/>
</dbReference>
<protein>
    <submittedName>
        <fullName evidence="2">Uncharacterized protein</fullName>
    </submittedName>
</protein>
<evidence type="ECO:0000313" key="3">
    <source>
        <dbReference type="Proteomes" id="UP001501074"/>
    </source>
</evidence>
<gene>
    <name evidence="2" type="ORF">GCM10022223_17300</name>
</gene>
<reference evidence="3" key="1">
    <citation type="journal article" date="2019" name="Int. J. Syst. Evol. Microbiol.">
        <title>The Global Catalogue of Microorganisms (GCM) 10K type strain sequencing project: providing services to taxonomists for standard genome sequencing and annotation.</title>
        <authorList>
            <consortium name="The Broad Institute Genomics Platform"/>
            <consortium name="The Broad Institute Genome Sequencing Center for Infectious Disease"/>
            <person name="Wu L."/>
            <person name="Ma J."/>
        </authorList>
    </citation>
    <scope>NUCLEOTIDE SEQUENCE [LARGE SCALE GENOMIC DNA]</scope>
    <source>
        <strain evidence="3">JCM 16902</strain>
    </source>
</reference>
<organism evidence="2 3">
    <name type="scientific">Kineosporia mesophila</name>
    <dbReference type="NCBI Taxonomy" id="566012"/>
    <lineage>
        <taxon>Bacteria</taxon>
        <taxon>Bacillati</taxon>
        <taxon>Actinomycetota</taxon>
        <taxon>Actinomycetes</taxon>
        <taxon>Kineosporiales</taxon>
        <taxon>Kineosporiaceae</taxon>
        <taxon>Kineosporia</taxon>
    </lineage>
</organism>